<name>A0A1D1ZWL5_AUXPR</name>
<dbReference type="PANTHER" id="PTHR15696">
    <property type="entry name" value="SMG-7 SUPPRESSOR WITH MORPHOLOGICAL EFFECT ON GENITALIA PROTEIN 7"/>
    <property type="match status" value="1"/>
</dbReference>
<proteinExistence type="predicted"/>
<dbReference type="InterPro" id="IPR019458">
    <property type="entry name" value="Est1-like_N"/>
</dbReference>
<protein>
    <recommendedName>
        <fullName evidence="4">Telomerase activating protein Est1-like N-terminal domain-containing protein</fullName>
    </recommendedName>
</protein>
<dbReference type="InterPro" id="IPR011990">
    <property type="entry name" value="TPR-like_helical_dom_sf"/>
</dbReference>
<dbReference type="Pfam" id="PF10374">
    <property type="entry name" value="EST1"/>
    <property type="match status" value="1"/>
</dbReference>
<sequence length="501" mass="54194">MADQLVRCARLDKQLRELSASCTIFHPDARGLRASLRDGCESAILKDLALSKRKGVDRLLWSAVFYKPIEEFRRRLTCGAQDDVTEKVQVAGEAFLDEAYVFYVLLASKIQRVYGSVGLVQSLGPEDEALVELAGAPRGEHSASPHADVEAAVCHCHVAMGDLLRYKTTMRTAGEVDWEAIERAYQTAASIHAASGAPFNQLAVLATCRPAPRDPLGAMYNYLRAMGATRPFPQSRANLVSLLRQLRRETDLSACPDVVSRAKLRCVLLLGIVWDDAGSTMQSLERDMHATLQDVTCWADQLQHRCRQQARRSLHSVPGVAEGRDAASTTPPPLVQLVVALCHTMHAGQAAGGAGGWLSDLAWPLADALAGRCASLARSCPGSSAGLELVASTWLLLAWLQSGVCRRRGCMVERHQGVRMPGLAGLAGHGLVLRPGPARSLQPVLPLDWVLRECEPLQHAYAPLCLDMAAGVQTEAAALPLYWQRLHDAAAAALGMLTEAD</sequence>
<dbReference type="Gene3D" id="1.25.40.10">
    <property type="entry name" value="Tetratricopeptide repeat domain"/>
    <property type="match status" value="1"/>
</dbReference>
<dbReference type="InterPro" id="IPR018834">
    <property type="entry name" value="DNA/RNA-bd_Est1-type"/>
</dbReference>
<dbReference type="EMBL" id="GDKF01007272">
    <property type="protein sequence ID" value="JAT71350.1"/>
    <property type="molecule type" value="Transcribed_RNA"/>
</dbReference>
<evidence type="ECO:0000313" key="3">
    <source>
        <dbReference type="EMBL" id="JAT71350.1"/>
    </source>
</evidence>
<dbReference type="GO" id="GO:0070034">
    <property type="term" value="F:telomerase RNA binding"/>
    <property type="evidence" value="ECO:0007669"/>
    <property type="project" value="TreeGrafter"/>
</dbReference>
<dbReference type="PANTHER" id="PTHR15696:SF0">
    <property type="entry name" value="TELOMERASE-BINDING PROTEIN EST1A"/>
    <property type="match status" value="1"/>
</dbReference>
<accession>A0A1D1ZWL5</accession>
<evidence type="ECO:0000259" key="1">
    <source>
        <dbReference type="Pfam" id="PF10373"/>
    </source>
</evidence>
<gene>
    <name evidence="3" type="ORF">g.9678</name>
</gene>
<dbReference type="GO" id="GO:0042162">
    <property type="term" value="F:telomeric DNA binding"/>
    <property type="evidence" value="ECO:0007669"/>
    <property type="project" value="TreeGrafter"/>
</dbReference>
<feature type="domain" description="Telomerase activating protein Est1-like N-terminal" evidence="2">
    <location>
        <begin position="56"/>
        <end position="170"/>
    </location>
</feature>
<dbReference type="InterPro" id="IPR045153">
    <property type="entry name" value="Est1/Ebs1-like"/>
</dbReference>
<organism evidence="3">
    <name type="scientific">Auxenochlorella protothecoides</name>
    <name type="common">Green microalga</name>
    <name type="synonym">Chlorella protothecoides</name>
    <dbReference type="NCBI Taxonomy" id="3075"/>
    <lineage>
        <taxon>Eukaryota</taxon>
        <taxon>Viridiplantae</taxon>
        <taxon>Chlorophyta</taxon>
        <taxon>core chlorophytes</taxon>
        <taxon>Trebouxiophyceae</taxon>
        <taxon>Chlorellales</taxon>
        <taxon>Chlorellaceae</taxon>
        <taxon>Auxenochlorella</taxon>
    </lineage>
</organism>
<dbReference type="SUPFAM" id="SSF48452">
    <property type="entry name" value="TPR-like"/>
    <property type="match status" value="1"/>
</dbReference>
<evidence type="ECO:0008006" key="4">
    <source>
        <dbReference type="Google" id="ProtNLM"/>
    </source>
</evidence>
<feature type="domain" description="DNA/RNA-binding" evidence="1">
    <location>
        <begin position="183"/>
        <end position="252"/>
    </location>
</feature>
<dbReference type="AlphaFoldDB" id="A0A1D1ZWL5"/>
<dbReference type="Pfam" id="PF10373">
    <property type="entry name" value="EST1_DNA_bind"/>
    <property type="match status" value="1"/>
</dbReference>
<reference evidence="3" key="1">
    <citation type="submission" date="2015-08" db="EMBL/GenBank/DDBJ databases">
        <authorList>
            <person name="Babu N.S."/>
            <person name="Beckwith C.J."/>
            <person name="Beseler K.G."/>
            <person name="Brison A."/>
            <person name="Carone J.V."/>
            <person name="Caskin T.P."/>
            <person name="Diamond M."/>
            <person name="Durham M.E."/>
            <person name="Foxe J.M."/>
            <person name="Go M."/>
            <person name="Henderson B.A."/>
            <person name="Jones I.B."/>
            <person name="McGettigan J.A."/>
            <person name="Micheletti S.J."/>
            <person name="Nasrallah M.E."/>
            <person name="Ortiz D."/>
            <person name="Piller C.R."/>
            <person name="Privatt S.R."/>
            <person name="Schneider S.L."/>
            <person name="Sharp S."/>
            <person name="Smith T.C."/>
            <person name="Stanton J.D."/>
            <person name="Ullery H.E."/>
            <person name="Wilson R.J."/>
            <person name="Serrano M.G."/>
            <person name="Buck G."/>
            <person name="Lee V."/>
            <person name="Wang Y."/>
            <person name="Carvalho R."/>
            <person name="Voegtly L."/>
            <person name="Shi R."/>
            <person name="Duckworth R."/>
            <person name="Johnson A."/>
            <person name="Loviza R."/>
            <person name="Walstead R."/>
            <person name="Shah Z."/>
            <person name="Kiflezghi M."/>
            <person name="Wade K."/>
            <person name="Ball S.L."/>
            <person name="Bradley K.W."/>
            <person name="Asai D.J."/>
            <person name="Bowman C.A."/>
            <person name="Russell D.A."/>
            <person name="Pope W.H."/>
            <person name="Jacobs-Sera D."/>
            <person name="Hendrix R.W."/>
            <person name="Hatfull G.F."/>
        </authorList>
    </citation>
    <scope>NUCLEOTIDE SEQUENCE</scope>
</reference>
<evidence type="ECO:0000259" key="2">
    <source>
        <dbReference type="Pfam" id="PF10374"/>
    </source>
</evidence>
<dbReference type="GO" id="GO:0000184">
    <property type="term" value="P:nuclear-transcribed mRNA catabolic process, nonsense-mediated decay"/>
    <property type="evidence" value="ECO:0007669"/>
    <property type="project" value="TreeGrafter"/>
</dbReference>
<dbReference type="GO" id="GO:0005697">
    <property type="term" value="C:telomerase holoenzyme complex"/>
    <property type="evidence" value="ECO:0007669"/>
    <property type="project" value="TreeGrafter"/>
</dbReference>